<gene>
    <name evidence="2" type="ORF">FNH09_45300</name>
</gene>
<comment type="caution">
    <text evidence="2">The sequence shown here is derived from an EMBL/GenBank/DDBJ whole genome shotgun (WGS) entry which is preliminary data.</text>
</comment>
<dbReference type="Proteomes" id="UP000325849">
    <property type="component" value="Unassembled WGS sequence"/>
</dbReference>
<sequence length="199" mass="21668">MSITASGPVTPSSLATTVPRAYVHKQAQSEVLLTGWQPAGDNRHRVSARWPLGHPFYTPADGLHDPLLIAETVRQCVPLLSHAAYGVPFGHRQAWSRFGYRINPEALTATNTDAAVELHITCTDVARRAGRLTSLTLHAELQVDGHYLGTAHTTFANLSPTVYPRLRGPYADLTEATRHAIPLAPPMPPVQVARTHHAD</sequence>
<evidence type="ECO:0000313" key="2">
    <source>
        <dbReference type="EMBL" id="MPY38174.1"/>
    </source>
</evidence>
<accession>A0A5N8VVR3</accession>
<reference evidence="2 3" key="1">
    <citation type="submission" date="2019-07" db="EMBL/GenBank/DDBJ databases">
        <title>New species of Amycolatopsis and Streptomyces.</title>
        <authorList>
            <person name="Duangmal K."/>
            <person name="Teo W.F.A."/>
            <person name="Lipun K."/>
        </authorList>
    </citation>
    <scope>NUCLEOTIDE SEQUENCE [LARGE SCALE GENOMIC DNA]</scope>
    <source>
        <strain evidence="2 3">NBRC 109810</strain>
    </source>
</reference>
<dbReference type="AlphaFoldDB" id="A0A5N8VVR3"/>
<proteinExistence type="predicted"/>
<name>A0A5N8VVR3_9ACTN</name>
<dbReference type="InterPro" id="IPR005509">
    <property type="entry name" value="AfsA_hotdog_dom"/>
</dbReference>
<evidence type="ECO:0000259" key="1">
    <source>
        <dbReference type="Pfam" id="PF03756"/>
    </source>
</evidence>
<dbReference type="EMBL" id="VJZD01000448">
    <property type="protein sequence ID" value="MPY38174.1"/>
    <property type="molecule type" value="Genomic_DNA"/>
</dbReference>
<protein>
    <submittedName>
        <fullName evidence="2">Transcriptional regulator</fullName>
    </submittedName>
</protein>
<dbReference type="Pfam" id="PF03756">
    <property type="entry name" value="AfsA"/>
    <property type="match status" value="1"/>
</dbReference>
<feature type="non-terminal residue" evidence="2">
    <location>
        <position position="199"/>
    </location>
</feature>
<feature type="domain" description="A-factor biosynthesis hotdog" evidence="1">
    <location>
        <begin position="22"/>
        <end position="155"/>
    </location>
</feature>
<evidence type="ECO:0000313" key="3">
    <source>
        <dbReference type="Proteomes" id="UP000325849"/>
    </source>
</evidence>
<organism evidence="2 3">
    <name type="scientific">Streptomyces adustus</name>
    <dbReference type="NCBI Taxonomy" id="1609272"/>
    <lineage>
        <taxon>Bacteria</taxon>
        <taxon>Bacillati</taxon>
        <taxon>Actinomycetota</taxon>
        <taxon>Actinomycetes</taxon>
        <taxon>Kitasatosporales</taxon>
        <taxon>Streptomycetaceae</taxon>
        <taxon>Streptomyces</taxon>
    </lineage>
</organism>
<keyword evidence="3" id="KW-1185">Reference proteome</keyword>
<dbReference type="RefSeq" id="WP_274390316.1">
    <property type="nucleotide sequence ID" value="NZ_VJZD01000448.1"/>
</dbReference>